<reference evidence="1 2" key="1">
    <citation type="submission" date="2019-03" db="EMBL/GenBank/DDBJ databases">
        <title>Ramlibacter sp. 18x22-1, whole genome shotgun sequence.</title>
        <authorList>
            <person name="Zhang X."/>
            <person name="Feng G."/>
            <person name="Zhu H."/>
        </authorList>
    </citation>
    <scope>NUCLEOTIDE SEQUENCE [LARGE SCALE GENOMIC DNA]</scope>
    <source>
        <strain evidence="1 2">18x22-1</strain>
    </source>
</reference>
<dbReference type="EMBL" id="SMLK01000001">
    <property type="protein sequence ID" value="TFZ07656.1"/>
    <property type="molecule type" value="Genomic_DNA"/>
</dbReference>
<gene>
    <name evidence="1" type="ORF">EZ216_00365</name>
</gene>
<dbReference type="Pfam" id="PF15566">
    <property type="entry name" value="Imm32"/>
    <property type="match status" value="1"/>
</dbReference>
<protein>
    <submittedName>
        <fullName evidence="1">Uncharacterized protein</fullName>
    </submittedName>
</protein>
<organism evidence="1 2">
    <name type="scientific">Ramlibacter humi</name>
    <dbReference type="NCBI Taxonomy" id="2530451"/>
    <lineage>
        <taxon>Bacteria</taxon>
        <taxon>Pseudomonadati</taxon>
        <taxon>Pseudomonadota</taxon>
        <taxon>Betaproteobacteria</taxon>
        <taxon>Burkholderiales</taxon>
        <taxon>Comamonadaceae</taxon>
        <taxon>Ramlibacter</taxon>
    </lineage>
</organism>
<dbReference type="Proteomes" id="UP000297839">
    <property type="component" value="Unassembled WGS sequence"/>
</dbReference>
<dbReference type="AlphaFoldDB" id="A0A4Z0C7L5"/>
<dbReference type="OrthoDB" id="9155753at2"/>
<accession>A0A4Z0C7L5</accession>
<name>A0A4Z0C7L5_9BURK</name>
<dbReference type="InterPro" id="IPR029083">
    <property type="entry name" value="Imm32"/>
</dbReference>
<keyword evidence="2" id="KW-1185">Reference proteome</keyword>
<proteinExistence type="predicted"/>
<evidence type="ECO:0000313" key="2">
    <source>
        <dbReference type="Proteomes" id="UP000297839"/>
    </source>
</evidence>
<comment type="caution">
    <text evidence="1">The sequence shown here is derived from an EMBL/GenBank/DDBJ whole genome shotgun (WGS) entry which is preliminary data.</text>
</comment>
<evidence type="ECO:0000313" key="1">
    <source>
        <dbReference type="EMBL" id="TFZ07656.1"/>
    </source>
</evidence>
<sequence>MKIFGYPAGAPLNDHGLVELEEVSFAADADALRLIAAYLLSAADGMDAAGAKFGHVHAQDEVQGWSATWPDVIVARGDR</sequence>
<dbReference type="RefSeq" id="WP_135247593.1">
    <property type="nucleotide sequence ID" value="NZ_SMLK01000001.1"/>
</dbReference>